<dbReference type="GO" id="GO:0016787">
    <property type="term" value="F:hydrolase activity"/>
    <property type="evidence" value="ECO:0007669"/>
    <property type="project" value="UniProtKB-KW"/>
</dbReference>
<dbReference type="Gene3D" id="3.30.70.360">
    <property type="match status" value="1"/>
</dbReference>
<feature type="domain" description="Peptidase M20 dimerisation" evidence="6">
    <location>
        <begin position="181"/>
        <end position="285"/>
    </location>
</feature>
<dbReference type="InterPro" id="IPR050072">
    <property type="entry name" value="Peptidase_M20A"/>
</dbReference>
<dbReference type="EMBL" id="VFPA01000003">
    <property type="protein sequence ID" value="TQM09056.1"/>
    <property type="molecule type" value="Genomic_DNA"/>
</dbReference>
<dbReference type="RefSeq" id="WP_142056979.1">
    <property type="nucleotide sequence ID" value="NZ_VFPA01000003.1"/>
</dbReference>
<comment type="similarity">
    <text evidence="2">Belongs to the peptidase M20A family.</text>
</comment>
<keyword evidence="3" id="KW-0479">Metal-binding</keyword>
<accession>A0A543DI89</accession>
<sequence length="402" mass="43380">MSDLLLESAVDLARIPSAVPPGANTLIEPDDPLLVDYVQKHLRPRFVGVGCRDVLDLPRNQFAVRFGTGAGPCLALVAYTPTQHHNLMADPWSGRIATPPGIDEPCLFGQGITQNKVHQACLLSTAAWLSRSDPELDGTLLLCINNEGRSSHDCSNALLDALPVRPDLMIQLFPTAFAISTGNRGRIDLHVDVSGRASHSSTPPPGGGVIATARQVLNRIDALDADVRRRVHPRLGHEHAVPYQVVFEPLAPHTLPASARITVDRRLLPGTDPDGTADELRRALEGLDDHCEVTVRPGVRMLPAEFPADRAALLEPLERAVGAYRGSPAAHTTYGGTFDAGGPSARGVPTVMFGVPEEGDLLGDDFVRVSDLRLQDRIVQDMVATFFGIERAEVPSTRRLRP</sequence>
<dbReference type="Pfam" id="PF07687">
    <property type="entry name" value="M20_dimer"/>
    <property type="match status" value="1"/>
</dbReference>
<evidence type="ECO:0000313" key="8">
    <source>
        <dbReference type="Proteomes" id="UP000315677"/>
    </source>
</evidence>
<dbReference type="Gene3D" id="3.40.630.10">
    <property type="entry name" value="Zn peptidases"/>
    <property type="match status" value="1"/>
</dbReference>
<reference evidence="7 8" key="1">
    <citation type="submission" date="2019-06" db="EMBL/GenBank/DDBJ databases">
        <title>Sequencing the genomes of 1000 actinobacteria strains.</title>
        <authorList>
            <person name="Klenk H.-P."/>
        </authorList>
    </citation>
    <scope>NUCLEOTIDE SEQUENCE [LARGE SCALE GENOMIC DNA]</scope>
    <source>
        <strain evidence="7 8">DSM 45301</strain>
    </source>
</reference>
<dbReference type="InterPro" id="IPR036264">
    <property type="entry name" value="Bact_exopeptidase_dim_dom"/>
</dbReference>
<evidence type="ECO:0000256" key="3">
    <source>
        <dbReference type="ARBA" id="ARBA00022723"/>
    </source>
</evidence>
<evidence type="ECO:0000259" key="6">
    <source>
        <dbReference type="Pfam" id="PF07687"/>
    </source>
</evidence>
<protein>
    <submittedName>
        <fullName evidence="7">Acetylornithine deacetylase/succinyl-diaminopimelate desuccinylase-like protein</fullName>
    </submittedName>
</protein>
<comment type="cofactor">
    <cofactor evidence="1">
        <name>Zn(2+)</name>
        <dbReference type="ChEBI" id="CHEBI:29105"/>
    </cofactor>
</comment>
<evidence type="ECO:0000256" key="5">
    <source>
        <dbReference type="ARBA" id="ARBA00022833"/>
    </source>
</evidence>
<dbReference type="SUPFAM" id="SSF55031">
    <property type="entry name" value="Bacterial exopeptidase dimerisation domain"/>
    <property type="match status" value="1"/>
</dbReference>
<keyword evidence="5" id="KW-0862">Zinc</keyword>
<keyword evidence="4" id="KW-0378">Hydrolase</keyword>
<evidence type="ECO:0000256" key="1">
    <source>
        <dbReference type="ARBA" id="ARBA00001947"/>
    </source>
</evidence>
<dbReference type="InterPro" id="IPR011650">
    <property type="entry name" value="Peptidase_M20_dimer"/>
</dbReference>
<proteinExistence type="inferred from homology"/>
<dbReference type="AlphaFoldDB" id="A0A543DI89"/>
<dbReference type="Proteomes" id="UP000315677">
    <property type="component" value="Unassembled WGS sequence"/>
</dbReference>
<gene>
    <name evidence="7" type="ORF">FB558_4797</name>
</gene>
<keyword evidence="8" id="KW-1185">Reference proteome</keyword>
<dbReference type="SUPFAM" id="SSF53187">
    <property type="entry name" value="Zn-dependent exopeptidases"/>
    <property type="match status" value="1"/>
</dbReference>
<name>A0A543DI89_9PSEU</name>
<evidence type="ECO:0000256" key="2">
    <source>
        <dbReference type="ARBA" id="ARBA00006247"/>
    </source>
</evidence>
<dbReference type="PANTHER" id="PTHR43808">
    <property type="entry name" value="ACETYLORNITHINE DEACETYLASE"/>
    <property type="match status" value="1"/>
</dbReference>
<dbReference type="PANTHER" id="PTHR43808:SF8">
    <property type="entry name" value="PEPTIDASE M20 DIMERISATION DOMAIN-CONTAINING PROTEIN"/>
    <property type="match status" value="1"/>
</dbReference>
<comment type="caution">
    <text evidence="7">The sequence shown here is derived from an EMBL/GenBank/DDBJ whole genome shotgun (WGS) entry which is preliminary data.</text>
</comment>
<evidence type="ECO:0000256" key="4">
    <source>
        <dbReference type="ARBA" id="ARBA00022801"/>
    </source>
</evidence>
<dbReference type="OrthoDB" id="9809784at2"/>
<organism evidence="7 8">
    <name type="scientific">Pseudonocardia kunmingensis</name>
    <dbReference type="NCBI Taxonomy" id="630975"/>
    <lineage>
        <taxon>Bacteria</taxon>
        <taxon>Bacillati</taxon>
        <taxon>Actinomycetota</taxon>
        <taxon>Actinomycetes</taxon>
        <taxon>Pseudonocardiales</taxon>
        <taxon>Pseudonocardiaceae</taxon>
        <taxon>Pseudonocardia</taxon>
    </lineage>
</organism>
<evidence type="ECO:0000313" key="7">
    <source>
        <dbReference type="EMBL" id="TQM09056.1"/>
    </source>
</evidence>